<proteinExistence type="predicted"/>
<feature type="signal peptide" evidence="7">
    <location>
        <begin position="1"/>
        <end position="32"/>
    </location>
</feature>
<dbReference type="InterPro" id="IPR005467">
    <property type="entry name" value="His_kinase_dom"/>
</dbReference>
<dbReference type="Proteomes" id="UP001191082">
    <property type="component" value="Unassembled WGS sequence"/>
</dbReference>
<keyword evidence="3" id="KW-0597">Phosphoprotein</keyword>
<sequence>MKLRAFVPRAYQIGALASYVIALCLVSLPALAQSGQPDRSPVIVGWTEAPGFSSAARDGAPTGFFAELARLVADDAGFAIEFRRFDTVAEVIQAQATGESQMIAGLARLPVIESTNHFSDPVATSRVRLYVRAEERVEFDLSQFRGRRVGTIPPTAGSDTPFIADQNEIIAYEGYAHAHMALLTGLVDGIVSVDAPNGYMLRHARLDHRVVPAGPDLGAVPRFVALHDSRADLLAAINASIGTLESDGRLDDLRRRWSIEQAPPVPDVLSVGVMPFPPYVVIAEDGTASGYSIEVLKSLADLAGYQLRFERISSAEWKSGPQAGSFDLLPQASMNEDRRTRMDFTTPIDASPLSIFVRPGDADGITDLDDLAGMRVGVSVLNVSNEIARRHGGFDVVPYATINDLIQGFLSGEVDALLHLRAAVLEKAEIDGFDHLIAAIERPFATADRAIALRQGLGEVRERFNALLPGFLVSEQYQQIRQRWLSEKPFWTPFRIRVLAVCVSSVGGALAIFASVEWRRRRIGEAEALRQKVAYEQEVLHRQEMNLVLAQLETKNLELERSNADLERFAYVASHDLKSPLRTIANAARWLEEDLGDHFDDDTRESMDMITSRVNRMDRFLDDLLRHAQIGRTNEPTDVVPLSELVADVGLFASCPENFDFLVELPDEEILIQRMPLQQVLINLVANAIKHHDLDRGVVTLRVTMEGGDLKFCVIDDGPGIATQFHDKIWHMFSTLRTRDQLEGSGMGLAIVRKILDTHGGSITLISGNGRGSTFILTWPLVSEAHQTFSRVA</sequence>
<evidence type="ECO:0000256" key="6">
    <source>
        <dbReference type="SAM" id="Coils"/>
    </source>
</evidence>
<accession>A0ABY2XCA0</accession>
<dbReference type="EMBL" id="VCPC01000002">
    <property type="protein sequence ID" value="TMV13372.1"/>
    <property type="molecule type" value="Genomic_DNA"/>
</dbReference>
<keyword evidence="6" id="KW-0175">Coiled coil</keyword>
<keyword evidence="5" id="KW-0418">Kinase</keyword>
<dbReference type="SUPFAM" id="SSF55874">
    <property type="entry name" value="ATPase domain of HSP90 chaperone/DNA topoisomerase II/histidine kinase"/>
    <property type="match status" value="1"/>
</dbReference>
<dbReference type="SUPFAM" id="SSF53850">
    <property type="entry name" value="Periplasmic binding protein-like II"/>
    <property type="match status" value="2"/>
</dbReference>
<protein>
    <recommendedName>
        <fullName evidence="2">histidine kinase</fullName>
        <ecNumber evidence="2">2.7.13.3</ecNumber>
    </recommendedName>
</protein>
<feature type="coiled-coil region" evidence="6">
    <location>
        <begin position="542"/>
        <end position="569"/>
    </location>
</feature>
<evidence type="ECO:0000256" key="3">
    <source>
        <dbReference type="ARBA" id="ARBA00022553"/>
    </source>
</evidence>
<dbReference type="Gene3D" id="1.10.287.130">
    <property type="match status" value="1"/>
</dbReference>
<reference evidence="9 10" key="1">
    <citation type="submission" date="2019-05" db="EMBL/GenBank/DDBJ databases">
        <title>Marivita sp. nov. isolated from sea sediment.</title>
        <authorList>
            <person name="Kim W."/>
        </authorList>
    </citation>
    <scope>NUCLEOTIDE SEQUENCE [LARGE SCALE GENOMIC DNA]</scope>
    <source>
        <strain evidence="9 10">CAU 1492</strain>
    </source>
</reference>
<keyword evidence="7" id="KW-0732">Signal</keyword>
<dbReference type="InterPro" id="IPR003594">
    <property type="entry name" value="HATPase_dom"/>
</dbReference>
<dbReference type="Gene3D" id="3.40.190.10">
    <property type="entry name" value="Periplasmic binding protein-like II"/>
    <property type="match status" value="4"/>
</dbReference>
<evidence type="ECO:0000256" key="2">
    <source>
        <dbReference type="ARBA" id="ARBA00012438"/>
    </source>
</evidence>
<dbReference type="CDD" id="cd00082">
    <property type="entry name" value="HisKA"/>
    <property type="match status" value="1"/>
</dbReference>
<evidence type="ECO:0000256" key="1">
    <source>
        <dbReference type="ARBA" id="ARBA00000085"/>
    </source>
</evidence>
<feature type="chain" id="PRO_5046760631" description="histidine kinase" evidence="7">
    <location>
        <begin position="33"/>
        <end position="793"/>
    </location>
</feature>
<dbReference type="InterPro" id="IPR036890">
    <property type="entry name" value="HATPase_C_sf"/>
</dbReference>
<dbReference type="PRINTS" id="PR00344">
    <property type="entry name" value="BCTRLSENSOR"/>
</dbReference>
<keyword evidence="10" id="KW-1185">Reference proteome</keyword>
<dbReference type="SMART" id="SM00388">
    <property type="entry name" value="HisKA"/>
    <property type="match status" value="1"/>
</dbReference>
<dbReference type="InterPro" id="IPR001638">
    <property type="entry name" value="Solute-binding_3/MltF_N"/>
</dbReference>
<dbReference type="Pfam" id="PF02518">
    <property type="entry name" value="HATPase_c"/>
    <property type="match status" value="1"/>
</dbReference>
<keyword evidence="4" id="KW-0808">Transferase</keyword>
<comment type="catalytic activity">
    <reaction evidence="1">
        <text>ATP + protein L-histidine = ADP + protein N-phospho-L-histidine.</text>
        <dbReference type="EC" id="2.7.13.3"/>
    </reaction>
</comment>
<feature type="domain" description="Histidine kinase" evidence="8">
    <location>
        <begin position="572"/>
        <end position="783"/>
    </location>
</feature>
<evidence type="ECO:0000259" key="8">
    <source>
        <dbReference type="PROSITE" id="PS50109"/>
    </source>
</evidence>
<dbReference type="CDD" id="cd00075">
    <property type="entry name" value="HATPase"/>
    <property type="match status" value="1"/>
</dbReference>
<name>A0ABY2XCA0_9RHOB</name>
<dbReference type="SMART" id="SM00387">
    <property type="entry name" value="HATPase_c"/>
    <property type="match status" value="1"/>
</dbReference>
<dbReference type="InterPro" id="IPR004358">
    <property type="entry name" value="Sig_transdc_His_kin-like_C"/>
</dbReference>
<evidence type="ECO:0000256" key="5">
    <source>
        <dbReference type="ARBA" id="ARBA00022777"/>
    </source>
</evidence>
<dbReference type="Gene3D" id="3.30.565.10">
    <property type="entry name" value="Histidine kinase-like ATPase, C-terminal domain"/>
    <property type="match status" value="1"/>
</dbReference>
<dbReference type="RefSeq" id="WP_246057761.1">
    <property type="nucleotide sequence ID" value="NZ_VCPC01000002.1"/>
</dbReference>
<dbReference type="EC" id="2.7.13.3" evidence="2"/>
<dbReference type="PANTHER" id="PTHR42878:SF15">
    <property type="entry name" value="BACTERIOPHYTOCHROME"/>
    <property type="match status" value="1"/>
</dbReference>
<comment type="caution">
    <text evidence="9">The sequence shown here is derived from an EMBL/GenBank/DDBJ whole genome shotgun (WGS) entry which is preliminary data.</text>
</comment>
<gene>
    <name evidence="9" type="ORF">FGK64_11515</name>
</gene>
<dbReference type="PANTHER" id="PTHR42878">
    <property type="entry name" value="TWO-COMPONENT HISTIDINE KINASE"/>
    <property type="match status" value="1"/>
</dbReference>
<dbReference type="InterPro" id="IPR036097">
    <property type="entry name" value="HisK_dim/P_sf"/>
</dbReference>
<dbReference type="Pfam" id="PF00512">
    <property type="entry name" value="HisKA"/>
    <property type="match status" value="1"/>
</dbReference>
<dbReference type="Pfam" id="PF00497">
    <property type="entry name" value="SBP_bac_3"/>
    <property type="match status" value="2"/>
</dbReference>
<organism evidence="9 10">
    <name type="scientific">Arenibacterium halophilum</name>
    <dbReference type="NCBI Taxonomy" id="2583821"/>
    <lineage>
        <taxon>Bacteria</taxon>
        <taxon>Pseudomonadati</taxon>
        <taxon>Pseudomonadota</taxon>
        <taxon>Alphaproteobacteria</taxon>
        <taxon>Rhodobacterales</taxon>
        <taxon>Paracoccaceae</taxon>
        <taxon>Arenibacterium</taxon>
    </lineage>
</organism>
<dbReference type="SUPFAM" id="SSF47384">
    <property type="entry name" value="Homodimeric domain of signal transducing histidine kinase"/>
    <property type="match status" value="1"/>
</dbReference>
<dbReference type="InterPro" id="IPR003661">
    <property type="entry name" value="HisK_dim/P_dom"/>
</dbReference>
<evidence type="ECO:0000313" key="9">
    <source>
        <dbReference type="EMBL" id="TMV13372.1"/>
    </source>
</evidence>
<dbReference type="InterPro" id="IPR050351">
    <property type="entry name" value="BphY/WalK/GraS-like"/>
</dbReference>
<dbReference type="PROSITE" id="PS50109">
    <property type="entry name" value="HIS_KIN"/>
    <property type="match status" value="1"/>
</dbReference>
<evidence type="ECO:0000256" key="7">
    <source>
        <dbReference type="SAM" id="SignalP"/>
    </source>
</evidence>
<evidence type="ECO:0000256" key="4">
    <source>
        <dbReference type="ARBA" id="ARBA00022679"/>
    </source>
</evidence>
<evidence type="ECO:0000313" key="10">
    <source>
        <dbReference type="Proteomes" id="UP001191082"/>
    </source>
</evidence>
<dbReference type="SMART" id="SM00062">
    <property type="entry name" value="PBPb"/>
    <property type="match status" value="2"/>
</dbReference>